<accession>A0A7W8DTN8</accession>
<sequence length="195" mass="21598">MVTKATLLKMDPDIRAFTLVGAFMGYFAVLELGVNEALSKVLGLEVAASVVVSRNMSFDDKLKTLRALVSRFTISESKAKEFDELVKRARKCGEIRNTIAHSPFRRSEKTDGVEVFVVSANSSLKFIEMDWSVDRFLGQIDEINTIDNELRAIEKTVAMHRIGEALLNLGERESADGEQVGGLLTLGKLIMEGEI</sequence>
<name>A0A7W8DTN8_9HYPH</name>
<dbReference type="RefSeq" id="WP_184141995.1">
    <property type="nucleotide sequence ID" value="NZ_JACHIK010000003.1"/>
</dbReference>
<gene>
    <name evidence="1" type="ORF">HNQ66_001281</name>
</gene>
<organism evidence="1 2">
    <name type="scientific">Shinella fusca</name>
    <dbReference type="NCBI Taxonomy" id="544480"/>
    <lineage>
        <taxon>Bacteria</taxon>
        <taxon>Pseudomonadati</taxon>
        <taxon>Pseudomonadota</taxon>
        <taxon>Alphaproteobacteria</taxon>
        <taxon>Hyphomicrobiales</taxon>
        <taxon>Rhizobiaceae</taxon>
        <taxon>Shinella</taxon>
    </lineage>
</organism>
<dbReference type="Proteomes" id="UP000535406">
    <property type="component" value="Unassembled WGS sequence"/>
</dbReference>
<dbReference type="AlphaFoldDB" id="A0A7W8DTN8"/>
<dbReference type="EMBL" id="JACHIK010000003">
    <property type="protein sequence ID" value="MBB5041898.1"/>
    <property type="molecule type" value="Genomic_DNA"/>
</dbReference>
<evidence type="ECO:0000313" key="2">
    <source>
        <dbReference type="Proteomes" id="UP000535406"/>
    </source>
</evidence>
<comment type="caution">
    <text evidence="1">The sequence shown here is derived from an EMBL/GenBank/DDBJ whole genome shotgun (WGS) entry which is preliminary data.</text>
</comment>
<keyword evidence="2" id="KW-1185">Reference proteome</keyword>
<protein>
    <submittedName>
        <fullName evidence="1">Uncharacterized protein</fullName>
    </submittedName>
</protein>
<proteinExistence type="predicted"/>
<reference evidence="1 2" key="1">
    <citation type="submission" date="2020-08" db="EMBL/GenBank/DDBJ databases">
        <title>Genomic Encyclopedia of Type Strains, Phase IV (KMG-IV): sequencing the most valuable type-strain genomes for metagenomic binning, comparative biology and taxonomic classification.</title>
        <authorList>
            <person name="Goeker M."/>
        </authorList>
    </citation>
    <scope>NUCLEOTIDE SEQUENCE [LARGE SCALE GENOMIC DNA]</scope>
    <source>
        <strain evidence="1 2">DSM 21319</strain>
    </source>
</reference>
<evidence type="ECO:0000313" key="1">
    <source>
        <dbReference type="EMBL" id="MBB5041898.1"/>
    </source>
</evidence>